<evidence type="ECO:0000259" key="2">
    <source>
        <dbReference type="Pfam" id="PF18329"/>
    </source>
</evidence>
<evidence type="ECO:0000313" key="4">
    <source>
        <dbReference type="Proteomes" id="UP001597461"/>
    </source>
</evidence>
<reference evidence="4" key="1">
    <citation type="journal article" date="2019" name="Int. J. Syst. Evol. Microbiol.">
        <title>The Global Catalogue of Microorganisms (GCM) 10K type strain sequencing project: providing services to taxonomists for standard genome sequencing and annotation.</title>
        <authorList>
            <consortium name="The Broad Institute Genomics Platform"/>
            <consortium name="The Broad Institute Genome Sequencing Center for Infectious Disease"/>
            <person name="Wu L."/>
            <person name="Ma J."/>
        </authorList>
    </citation>
    <scope>NUCLEOTIDE SEQUENCE [LARGE SCALE GENOMIC DNA]</scope>
    <source>
        <strain evidence="4">KCTC 42866</strain>
    </source>
</reference>
<protein>
    <submittedName>
        <fullName evidence="3">Glycan-binding surface protein</fullName>
    </submittedName>
</protein>
<keyword evidence="1" id="KW-0732">Signal</keyword>
<dbReference type="Pfam" id="PF18329">
    <property type="entry name" value="SGBP_B_XBD"/>
    <property type="match status" value="1"/>
</dbReference>
<gene>
    <name evidence="3" type="ORF">ACFSR6_21830</name>
</gene>
<dbReference type="InterPro" id="IPR040475">
    <property type="entry name" value="SGBP_B_XBD"/>
</dbReference>
<dbReference type="EMBL" id="JBHULL010000044">
    <property type="protein sequence ID" value="MFD2585152.1"/>
    <property type="molecule type" value="Genomic_DNA"/>
</dbReference>
<proteinExistence type="predicted"/>
<feature type="signal peptide" evidence="1">
    <location>
        <begin position="1"/>
        <end position="24"/>
    </location>
</feature>
<keyword evidence="4" id="KW-1185">Reference proteome</keyword>
<accession>A0ABW5MPT9</accession>
<feature type="domain" description="Surface glycan-binding protein B xyloglucan binding" evidence="2">
    <location>
        <begin position="289"/>
        <end position="480"/>
    </location>
</feature>
<organism evidence="3 4">
    <name type="scientific">Pedobacter vanadiisoli</name>
    <dbReference type="NCBI Taxonomy" id="1761975"/>
    <lineage>
        <taxon>Bacteria</taxon>
        <taxon>Pseudomonadati</taxon>
        <taxon>Bacteroidota</taxon>
        <taxon>Sphingobacteriia</taxon>
        <taxon>Sphingobacteriales</taxon>
        <taxon>Sphingobacteriaceae</taxon>
        <taxon>Pedobacter</taxon>
    </lineage>
</organism>
<comment type="caution">
    <text evidence="3">The sequence shown here is derived from an EMBL/GenBank/DDBJ whole genome shotgun (WGS) entry which is preliminary data.</text>
</comment>
<dbReference type="Proteomes" id="UP001597461">
    <property type="component" value="Unassembled WGS sequence"/>
</dbReference>
<sequence>MKKIIYQIFSLLALCLMVATLLPACKKDARDKGAPVITNIRSYVASPNDTVLKSAVANGQYVVITGENLRYATRISFNGVDATFNTALFASNSAVVQIPAMEYSKLDTTKLYTVDYVTTSGSTTFSFKLGPAAPKVTGVSNLFANPGDSVYVFGTDFFFVKRFSYRGTTIQSFKLDPLGTSIGFIMPSTTSNDIISVSTKSGDVNFKIVATPIIASVSNENANPGDSVYIYGTYLKNIQTLNYAGTAITSYKSAANGSWVGFILPTLTHSGTISLTTPFGSTSTIYNVNDTETGSISNWDSNFNWQYWGAGKVTQGDSHFAGNSSTYMAMDISGLSQGDGMPWTTNIPMNGAQWVPAANIADSVSHWAFKFETNIPRAWNGTSVNIVTGVGGFIARWEPWQKTATTTAPYTTKGWVTVTIPLTSFRKSDPTLGEGKGDSIAKIADLTGPSGNTSCILYIHNYGTAVGSFYGAFDNLRVVRIK</sequence>
<dbReference type="RefSeq" id="WP_379082964.1">
    <property type="nucleotide sequence ID" value="NZ_JBHULL010000044.1"/>
</dbReference>
<evidence type="ECO:0000313" key="3">
    <source>
        <dbReference type="EMBL" id="MFD2585152.1"/>
    </source>
</evidence>
<feature type="chain" id="PRO_5047109337" evidence="1">
    <location>
        <begin position="25"/>
        <end position="482"/>
    </location>
</feature>
<evidence type="ECO:0000256" key="1">
    <source>
        <dbReference type="SAM" id="SignalP"/>
    </source>
</evidence>
<dbReference type="Gene3D" id="2.60.40.10">
    <property type="entry name" value="Immunoglobulins"/>
    <property type="match status" value="3"/>
</dbReference>
<dbReference type="InterPro" id="IPR013783">
    <property type="entry name" value="Ig-like_fold"/>
</dbReference>
<name>A0ABW5MPT9_9SPHI</name>